<comment type="subcellular location">
    <subcellularLocation>
        <location evidence="1">Cell envelope</location>
    </subcellularLocation>
</comment>
<dbReference type="InterPro" id="IPR011990">
    <property type="entry name" value="TPR-like_helical_dom_sf"/>
</dbReference>
<proteinExistence type="predicted"/>
<dbReference type="InterPro" id="IPR017937">
    <property type="entry name" value="Thioredoxin_CS"/>
</dbReference>
<dbReference type="InterPro" id="IPR036249">
    <property type="entry name" value="Thioredoxin-like_sf"/>
</dbReference>
<dbReference type="Gene3D" id="3.40.30.10">
    <property type="entry name" value="Glutaredoxin"/>
    <property type="match status" value="1"/>
</dbReference>
<evidence type="ECO:0000256" key="5">
    <source>
        <dbReference type="SAM" id="SignalP"/>
    </source>
</evidence>
<evidence type="ECO:0000313" key="8">
    <source>
        <dbReference type="Proteomes" id="UP000552864"/>
    </source>
</evidence>
<dbReference type="InterPro" id="IPR050553">
    <property type="entry name" value="Thioredoxin_ResA/DsbE_sf"/>
</dbReference>
<feature type="signal peptide" evidence="5">
    <location>
        <begin position="1"/>
        <end position="25"/>
    </location>
</feature>
<dbReference type="SUPFAM" id="SSF48452">
    <property type="entry name" value="TPR-like"/>
    <property type="match status" value="1"/>
</dbReference>
<dbReference type="RefSeq" id="WP_168739337.1">
    <property type="nucleotide sequence ID" value="NZ_JABAHZ010000003.1"/>
</dbReference>
<dbReference type="Proteomes" id="UP000552864">
    <property type="component" value="Unassembled WGS sequence"/>
</dbReference>
<keyword evidence="5" id="KW-0732">Signal</keyword>
<evidence type="ECO:0000256" key="3">
    <source>
        <dbReference type="ARBA" id="ARBA00023157"/>
    </source>
</evidence>
<sequence>MTCKKIIHTGIALLLAGLPVMPALAQESKASVSELKAVIGKYPDSLGAHHEFIAAFRKSIPNASYRNGDSVVSLLKGQYEQWAKQFPKSAVVPFALGEAFADVESPKARPYLLKAVALNPRLAPAWRDLSIDADRWGNQDGAREYMGKASAADPSDPGYAFYYAMDFEHVDGKKWRTMLYDLAKKFPQSERGAQGLYWLGARSRDTAEKIMVYEQMRAAYPPAKFSWSSGGMDDLFSIYLKTNPAKAVALAAALKGQEGWGAKDTLAGKIVTIHTLIQQQQFKEAADMLAGIKLPRYSRLTTFIAQLKAQAAHGLGNTADAYNGLATIYAKEPTDDLWKGLEVYGKAQGKDHQQIENDVWQIRQQAIKPAPPFNLGLYTSSGTASLEDYKGKVVLLTFWFPGCGPCRGEFPHFQNVMDKFKGQDVAYVGINVSPDQDEYVVPFMKGTGYSFTPLRADGDWAARVYKVRGEPTNFLIDQNGQLVFTDFRIDGSNERTLELMIGSVLKRK</sequence>
<reference evidence="7 8" key="1">
    <citation type="submission" date="2020-04" db="EMBL/GenBank/DDBJ databases">
        <authorList>
            <person name="Yin C."/>
        </authorList>
    </citation>
    <scope>NUCLEOTIDE SEQUENCE [LARGE SCALE GENOMIC DNA]</scope>
    <source>
        <strain evidence="7 8">Ak56</strain>
    </source>
</reference>
<dbReference type="GO" id="GO:0016209">
    <property type="term" value="F:antioxidant activity"/>
    <property type="evidence" value="ECO:0007669"/>
    <property type="project" value="InterPro"/>
</dbReference>
<keyword evidence="8" id="KW-1185">Reference proteome</keyword>
<evidence type="ECO:0000259" key="6">
    <source>
        <dbReference type="PROSITE" id="PS51352"/>
    </source>
</evidence>
<dbReference type="InterPro" id="IPR000866">
    <property type="entry name" value="AhpC/TSA"/>
</dbReference>
<gene>
    <name evidence="7" type="ORF">HGH91_14645</name>
</gene>
<dbReference type="PROSITE" id="PS00194">
    <property type="entry name" value="THIOREDOXIN_1"/>
    <property type="match status" value="1"/>
</dbReference>
<accession>A0A847SIA3</accession>
<dbReference type="GO" id="GO:0006950">
    <property type="term" value="P:response to stress"/>
    <property type="evidence" value="ECO:0007669"/>
    <property type="project" value="UniProtKB-ARBA"/>
</dbReference>
<keyword evidence="4" id="KW-0676">Redox-active center</keyword>
<evidence type="ECO:0000313" key="7">
    <source>
        <dbReference type="EMBL" id="NLR79874.1"/>
    </source>
</evidence>
<comment type="caution">
    <text evidence="7">The sequence shown here is derived from an EMBL/GenBank/DDBJ whole genome shotgun (WGS) entry which is preliminary data.</text>
</comment>
<dbReference type="PANTHER" id="PTHR42852:SF6">
    <property type="entry name" value="THIOL:DISULFIDE INTERCHANGE PROTEIN DSBE"/>
    <property type="match status" value="1"/>
</dbReference>
<dbReference type="Gene3D" id="1.25.40.10">
    <property type="entry name" value="Tetratricopeptide repeat domain"/>
    <property type="match status" value="1"/>
</dbReference>
<dbReference type="GO" id="GO:0017004">
    <property type="term" value="P:cytochrome complex assembly"/>
    <property type="evidence" value="ECO:0007669"/>
    <property type="project" value="UniProtKB-KW"/>
</dbReference>
<dbReference type="Pfam" id="PF00578">
    <property type="entry name" value="AhpC-TSA"/>
    <property type="match status" value="1"/>
</dbReference>
<keyword evidence="3" id="KW-1015">Disulfide bond</keyword>
<name>A0A847SIA3_9BACT</name>
<dbReference type="GO" id="GO:0016491">
    <property type="term" value="F:oxidoreductase activity"/>
    <property type="evidence" value="ECO:0007669"/>
    <property type="project" value="InterPro"/>
</dbReference>
<keyword evidence="2" id="KW-0201">Cytochrome c-type biogenesis</keyword>
<dbReference type="InterPro" id="IPR013766">
    <property type="entry name" value="Thioredoxin_domain"/>
</dbReference>
<evidence type="ECO:0000256" key="4">
    <source>
        <dbReference type="ARBA" id="ARBA00023284"/>
    </source>
</evidence>
<dbReference type="AlphaFoldDB" id="A0A847SIA3"/>
<feature type="chain" id="PRO_5032675824" evidence="5">
    <location>
        <begin position="26"/>
        <end position="508"/>
    </location>
</feature>
<organism evidence="7 8">
    <name type="scientific">Chitinophaga eiseniae</name>
    <dbReference type="NCBI Taxonomy" id="634771"/>
    <lineage>
        <taxon>Bacteria</taxon>
        <taxon>Pseudomonadati</taxon>
        <taxon>Bacteroidota</taxon>
        <taxon>Chitinophagia</taxon>
        <taxon>Chitinophagales</taxon>
        <taxon>Chitinophagaceae</taxon>
        <taxon>Chitinophaga</taxon>
    </lineage>
</organism>
<feature type="domain" description="Thioredoxin" evidence="6">
    <location>
        <begin position="364"/>
        <end position="506"/>
    </location>
</feature>
<dbReference type="PANTHER" id="PTHR42852">
    <property type="entry name" value="THIOL:DISULFIDE INTERCHANGE PROTEIN DSBE"/>
    <property type="match status" value="1"/>
</dbReference>
<dbReference type="CDD" id="cd02966">
    <property type="entry name" value="TlpA_like_family"/>
    <property type="match status" value="1"/>
</dbReference>
<dbReference type="GO" id="GO:0030313">
    <property type="term" value="C:cell envelope"/>
    <property type="evidence" value="ECO:0007669"/>
    <property type="project" value="UniProtKB-SubCell"/>
</dbReference>
<protein>
    <submittedName>
        <fullName evidence="7">TlpA family protein disulfide reductase</fullName>
    </submittedName>
</protein>
<dbReference type="SUPFAM" id="SSF52833">
    <property type="entry name" value="Thioredoxin-like"/>
    <property type="match status" value="1"/>
</dbReference>
<dbReference type="EMBL" id="JABAHZ010000003">
    <property type="protein sequence ID" value="NLR79874.1"/>
    <property type="molecule type" value="Genomic_DNA"/>
</dbReference>
<evidence type="ECO:0000256" key="1">
    <source>
        <dbReference type="ARBA" id="ARBA00004196"/>
    </source>
</evidence>
<dbReference type="PROSITE" id="PS51352">
    <property type="entry name" value="THIOREDOXIN_2"/>
    <property type="match status" value="1"/>
</dbReference>
<evidence type="ECO:0000256" key="2">
    <source>
        <dbReference type="ARBA" id="ARBA00022748"/>
    </source>
</evidence>